<keyword evidence="4 9" id="KW-0489">Methyltransferase</keyword>
<dbReference type="InterPro" id="IPR001497">
    <property type="entry name" value="MethylDNA_cys_MeTrfase_AS"/>
</dbReference>
<dbReference type="GO" id="GO:0005737">
    <property type="term" value="C:cytoplasm"/>
    <property type="evidence" value="ECO:0007669"/>
    <property type="project" value="UniProtKB-SubCell"/>
</dbReference>
<proteinExistence type="inferred from homology"/>
<evidence type="ECO:0000256" key="9">
    <source>
        <dbReference type="HAMAP-Rule" id="MF_00772"/>
    </source>
</evidence>
<dbReference type="EC" id="2.1.1.63" evidence="9"/>
<comment type="catalytic activity">
    <reaction evidence="8 9">
        <text>a 6-O-methyl-2'-deoxyguanosine in DNA + L-cysteinyl-[protein] = S-methyl-L-cysteinyl-[protein] + a 2'-deoxyguanosine in DNA</text>
        <dbReference type="Rhea" id="RHEA:24000"/>
        <dbReference type="Rhea" id="RHEA-COMP:10131"/>
        <dbReference type="Rhea" id="RHEA-COMP:10132"/>
        <dbReference type="Rhea" id="RHEA-COMP:11367"/>
        <dbReference type="Rhea" id="RHEA-COMP:11368"/>
        <dbReference type="ChEBI" id="CHEBI:29950"/>
        <dbReference type="ChEBI" id="CHEBI:82612"/>
        <dbReference type="ChEBI" id="CHEBI:85445"/>
        <dbReference type="ChEBI" id="CHEBI:85448"/>
        <dbReference type="EC" id="2.1.1.63"/>
    </reaction>
</comment>
<evidence type="ECO:0000256" key="8">
    <source>
        <dbReference type="ARBA" id="ARBA00049348"/>
    </source>
</evidence>
<dbReference type="EMBL" id="AYYR01000129">
    <property type="protein sequence ID" value="KRM73328.1"/>
    <property type="molecule type" value="Genomic_DNA"/>
</dbReference>
<dbReference type="GO" id="GO:0006307">
    <property type="term" value="P:DNA alkylation repair"/>
    <property type="evidence" value="ECO:0007669"/>
    <property type="project" value="UniProtKB-UniRule"/>
</dbReference>
<name>A0A0R2B1Y4_SECCO</name>
<dbReference type="Pfam" id="PF01035">
    <property type="entry name" value="DNA_binding_1"/>
    <property type="match status" value="1"/>
</dbReference>
<feature type="domain" description="Methylated-DNA-[protein]-cysteine S-methyltransferase DNA binding" evidence="10">
    <location>
        <begin position="81"/>
        <end position="165"/>
    </location>
</feature>
<dbReference type="PATRIC" id="fig|1423733.4.peg.1599"/>
<dbReference type="SUPFAM" id="SSF46767">
    <property type="entry name" value="Methylated DNA-protein cysteine methyltransferase, C-terminal domain"/>
    <property type="match status" value="1"/>
</dbReference>
<dbReference type="InterPro" id="IPR036631">
    <property type="entry name" value="MGMT_N_sf"/>
</dbReference>
<dbReference type="InterPro" id="IPR014048">
    <property type="entry name" value="MethylDNA_cys_MeTrfase_DNA-bd"/>
</dbReference>
<evidence type="ECO:0000256" key="4">
    <source>
        <dbReference type="ARBA" id="ARBA00022603"/>
    </source>
</evidence>
<dbReference type="InterPro" id="IPR008332">
    <property type="entry name" value="MethylG_MeTrfase_N"/>
</dbReference>
<dbReference type="InterPro" id="IPR023546">
    <property type="entry name" value="MGMT"/>
</dbReference>
<dbReference type="PROSITE" id="PS00374">
    <property type="entry name" value="MGMT"/>
    <property type="match status" value="1"/>
</dbReference>
<dbReference type="PANTHER" id="PTHR10815:SF5">
    <property type="entry name" value="METHYLATED-DNA--PROTEIN-CYSTEINE METHYLTRANSFERASE"/>
    <property type="match status" value="1"/>
</dbReference>
<dbReference type="Gene3D" id="3.30.160.70">
    <property type="entry name" value="Methylated DNA-protein cysteine methyltransferase domain"/>
    <property type="match status" value="1"/>
</dbReference>
<comment type="catalytic activity">
    <reaction evidence="1 9">
        <text>a 4-O-methyl-thymidine in DNA + L-cysteinyl-[protein] = a thymidine in DNA + S-methyl-L-cysteinyl-[protein]</text>
        <dbReference type="Rhea" id="RHEA:53428"/>
        <dbReference type="Rhea" id="RHEA-COMP:10131"/>
        <dbReference type="Rhea" id="RHEA-COMP:10132"/>
        <dbReference type="Rhea" id="RHEA-COMP:13555"/>
        <dbReference type="Rhea" id="RHEA-COMP:13556"/>
        <dbReference type="ChEBI" id="CHEBI:29950"/>
        <dbReference type="ChEBI" id="CHEBI:82612"/>
        <dbReference type="ChEBI" id="CHEBI:137386"/>
        <dbReference type="ChEBI" id="CHEBI:137387"/>
        <dbReference type="EC" id="2.1.1.63"/>
    </reaction>
</comment>
<dbReference type="GO" id="GO:0032259">
    <property type="term" value="P:methylation"/>
    <property type="evidence" value="ECO:0007669"/>
    <property type="project" value="UniProtKB-KW"/>
</dbReference>
<keyword evidence="7 9" id="KW-0234">DNA repair</keyword>
<evidence type="ECO:0000256" key="3">
    <source>
        <dbReference type="ARBA" id="ARBA00022490"/>
    </source>
</evidence>
<evidence type="ECO:0000256" key="5">
    <source>
        <dbReference type="ARBA" id="ARBA00022679"/>
    </source>
</evidence>
<gene>
    <name evidence="12" type="ORF">FC82_GL001523</name>
</gene>
<dbReference type="GO" id="GO:0003908">
    <property type="term" value="F:methylated-DNA-[protein]-cysteine S-methyltransferase activity"/>
    <property type="evidence" value="ECO:0007669"/>
    <property type="project" value="UniProtKB-UniRule"/>
</dbReference>
<comment type="subcellular location">
    <subcellularLocation>
        <location evidence="9">Cytoplasm</location>
    </subcellularLocation>
</comment>
<dbReference type="Pfam" id="PF02870">
    <property type="entry name" value="Methyltransf_1N"/>
    <property type="match status" value="1"/>
</dbReference>
<comment type="similarity">
    <text evidence="2 9">Belongs to the MGMT family.</text>
</comment>
<dbReference type="SUPFAM" id="SSF53155">
    <property type="entry name" value="Methylated DNA-protein cysteine methyltransferase domain"/>
    <property type="match status" value="1"/>
</dbReference>
<evidence type="ECO:0000259" key="11">
    <source>
        <dbReference type="Pfam" id="PF02870"/>
    </source>
</evidence>
<keyword evidence="3 9" id="KW-0963">Cytoplasm</keyword>
<evidence type="ECO:0000256" key="6">
    <source>
        <dbReference type="ARBA" id="ARBA00022763"/>
    </source>
</evidence>
<comment type="caution">
    <text evidence="12">The sequence shown here is derived from an EMBL/GenBank/DDBJ whole genome shotgun (WGS) entry which is preliminary data.</text>
</comment>
<feature type="domain" description="Methylguanine DNA methyltransferase ribonuclease-like" evidence="11">
    <location>
        <begin position="2"/>
        <end position="75"/>
    </location>
</feature>
<dbReference type="STRING" id="33960.TY91_04630"/>
<evidence type="ECO:0000259" key="10">
    <source>
        <dbReference type="Pfam" id="PF01035"/>
    </source>
</evidence>
<reference evidence="12 13" key="1">
    <citation type="journal article" date="2015" name="Genome Announc.">
        <title>Expanding the biotechnology potential of lactobacilli through comparative genomics of 213 strains and associated genera.</title>
        <authorList>
            <person name="Sun Z."/>
            <person name="Harris H.M."/>
            <person name="McCann A."/>
            <person name="Guo C."/>
            <person name="Argimon S."/>
            <person name="Zhang W."/>
            <person name="Yang X."/>
            <person name="Jeffery I.B."/>
            <person name="Cooney J.C."/>
            <person name="Kagawa T.F."/>
            <person name="Liu W."/>
            <person name="Song Y."/>
            <person name="Salvetti E."/>
            <person name="Wrobel A."/>
            <person name="Rasinkangas P."/>
            <person name="Parkhill J."/>
            <person name="Rea M.C."/>
            <person name="O'Sullivan O."/>
            <person name="Ritari J."/>
            <person name="Douillard F.P."/>
            <person name="Paul Ross R."/>
            <person name="Yang R."/>
            <person name="Briner A.E."/>
            <person name="Felis G.E."/>
            <person name="de Vos W.M."/>
            <person name="Barrangou R."/>
            <person name="Klaenhammer T.R."/>
            <person name="Caufield P.W."/>
            <person name="Cui Y."/>
            <person name="Zhang H."/>
            <person name="O'Toole P.W."/>
        </authorList>
    </citation>
    <scope>NUCLEOTIDE SEQUENCE [LARGE SCALE GENOMIC DNA]</scope>
    <source>
        <strain evidence="12 13">DSM 20515</strain>
    </source>
</reference>
<organism evidence="12 13">
    <name type="scientific">Secundilactobacillus collinoides DSM 20515 = JCM 1123</name>
    <dbReference type="NCBI Taxonomy" id="1423733"/>
    <lineage>
        <taxon>Bacteria</taxon>
        <taxon>Bacillati</taxon>
        <taxon>Bacillota</taxon>
        <taxon>Bacilli</taxon>
        <taxon>Lactobacillales</taxon>
        <taxon>Lactobacillaceae</taxon>
        <taxon>Secundilactobacillus</taxon>
    </lineage>
</organism>
<sequence>MLYRDYYDTPIVGRLTILANEDALEGLWFNGQAHYGAHYDLSQVQQQSNPVLDTTKRWLDRYFAGEQPAVTELSLAPRGTDFQLKVLHVLCQIPYGQSMSYQDVADAVTQENGGHRSSARAVGGAVGHNPISIIIPCHRVLGKDGALTGYAAGVDKKIELMKLENMILI</sequence>
<dbReference type="InterPro" id="IPR036388">
    <property type="entry name" value="WH-like_DNA-bd_sf"/>
</dbReference>
<dbReference type="Gene3D" id="1.10.10.10">
    <property type="entry name" value="Winged helix-like DNA-binding domain superfamily/Winged helix DNA-binding domain"/>
    <property type="match status" value="1"/>
</dbReference>
<feature type="active site" description="Nucleophile; methyl group acceptor" evidence="9">
    <location>
        <position position="137"/>
    </location>
</feature>
<evidence type="ECO:0000256" key="2">
    <source>
        <dbReference type="ARBA" id="ARBA00008711"/>
    </source>
</evidence>
<evidence type="ECO:0000313" key="12">
    <source>
        <dbReference type="EMBL" id="KRM73328.1"/>
    </source>
</evidence>
<accession>A0A0R2B1Y4</accession>
<evidence type="ECO:0000313" key="13">
    <source>
        <dbReference type="Proteomes" id="UP000051845"/>
    </source>
</evidence>
<dbReference type="RefSeq" id="WP_054760990.1">
    <property type="nucleotide sequence ID" value="NZ_AYYR01000129.1"/>
</dbReference>
<comment type="miscellaneous">
    <text evidence="9">This enzyme catalyzes only one turnover and therefore is not strictly catalytic. According to one definition, an enzyme is a biocatalyst that acts repeatedly and over many reaction cycles.</text>
</comment>
<dbReference type="PANTHER" id="PTHR10815">
    <property type="entry name" value="METHYLATED-DNA--PROTEIN-CYSTEINE METHYLTRANSFERASE"/>
    <property type="match status" value="1"/>
</dbReference>
<keyword evidence="5 9" id="KW-0808">Transferase</keyword>
<dbReference type="FunFam" id="1.10.10.10:FF:000214">
    <property type="entry name" value="Methylated-DNA--protein-cysteine methyltransferase"/>
    <property type="match status" value="1"/>
</dbReference>
<dbReference type="CDD" id="cd06445">
    <property type="entry name" value="ATase"/>
    <property type="match status" value="1"/>
</dbReference>
<protein>
    <recommendedName>
        <fullName evidence="9">Methylated-DNA--protein-cysteine methyltransferase</fullName>
        <ecNumber evidence="9">2.1.1.63</ecNumber>
    </recommendedName>
    <alternativeName>
        <fullName evidence="9">6-O-methylguanine-DNA methyltransferase</fullName>
        <shortName evidence="9">MGMT</shortName>
    </alternativeName>
    <alternativeName>
        <fullName evidence="9">O-6-methylguanine-DNA-alkyltransferase</fullName>
    </alternativeName>
</protein>
<evidence type="ECO:0000256" key="1">
    <source>
        <dbReference type="ARBA" id="ARBA00001286"/>
    </source>
</evidence>
<dbReference type="InterPro" id="IPR036217">
    <property type="entry name" value="MethylDNA_cys_MeTrfase_DNAb"/>
</dbReference>
<evidence type="ECO:0000256" key="7">
    <source>
        <dbReference type="ARBA" id="ARBA00023204"/>
    </source>
</evidence>
<keyword evidence="6 9" id="KW-0227">DNA damage</keyword>
<dbReference type="AlphaFoldDB" id="A0A0R2B1Y4"/>
<dbReference type="Proteomes" id="UP000051845">
    <property type="component" value="Unassembled WGS sequence"/>
</dbReference>
<dbReference type="NCBIfam" id="TIGR00589">
    <property type="entry name" value="ogt"/>
    <property type="match status" value="1"/>
</dbReference>
<comment type="function">
    <text evidence="9">Involved in the cellular defense against the biological effects of O6-methylguanine (O6-MeG) and O4-methylthymine (O4-MeT) in DNA. Repairs the methylated nucleobase in DNA by stoichiometrically transferring the methyl group to a cysteine residue in the enzyme. This is a suicide reaction: the enzyme is irreversibly inactivated.</text>
</comment>
<dbReference type="HAMAP" id="MF_00772">
    <property type="entry name" value="OGT"/>
    <property type="match status" value="1"/>
</dbReference>